<evidence type="ECO:0000313" key="1">
    <source>
        <dbReference type="EMBL" id="ACF65391.1"/>
    </source>
</evidence>
<name>A0A0H3BXI2_SALNS</name>
<accession>A0A0H3BXI2</accession>
<evidence type="ECO:0000313" key="2">
    <source>
        <dbReference type="Proteomes" id="UP000008824"/>
    </source>
</evidence>
<protein>
    <submittedName>
        <fullName evidence="1">Uncharacterized protein</fullName>
    </submittedName>
</protein>
<gene>
    <name evidence="1" type="ordered locus">SNSL254_A1620</name>
</gene>
<proteinExistence type="predicted"/>
<reference evidence="1 2" key="1">
    <citation type="journal article" date="2011" name="J. Bacteriol.">
        <title>Comparative genomics of 28 Salmonella enterica isolates: evidence for CRISPR-mediated adaptive sublineage evolution.</title>
        <authorList>
            <person name="Fricke W.F."/>
            <person name="Mammel M.K."/>
            <person name="McDermott P.F."/>
            <person name="Tartera C."/>
            <person name="White D.G."/>
            <person name="Leclerc J.E."/>
            <person name="Ravel J."/>
            <person name="Cebula T.A."/>
        </authorList>
    </citation>
    <scope>NUCLEOTIDE SEQUENCE [LARGE SCALE GENOMIC DNA]</scope>
    <source>
        <strain evidence="1 2">SL254</strain>
    </source>
</reference>
<dbReference type="HOGENOM" id="CLU_3348300_0_0_6"/>
<dbReference type="KEGG" id="see:SNSL254_A1620"/>
<dbReference type="EMBL" id="CP001113">
    <property type="protein sequence ID" value="ACF65391.1"/>
    <property type="molecule type" value="Genomic_DNA"/>
</dbReference>
<sequence length="37" mass="4173">MPIKACFAFYNLYILKAEQSQSNACPGTFGFTLIKQK</sequence>
<dbReference type="Proteomes" id="UP000008824">
    <property type="component" value="Chromosome"/>
</dbReference>
<organism evidence="1 2">
    <name type="scientific">Salmonella newport (strain SL254)</name>
    <dbReference type="NCBI Taxonomy" id="423368"/>
    <lineage>
        <taxon>Bacteria</taxon>
        <taxon>Pseudomonadati</taxon>
        <taxon>Pseudomonadota</taxon>
        <taxon>Gammaproteobacteria</taxon>
        <taxon>Enterobacterales</taxon>
        <taxon>Enterobacteriaceae</taxon>
        <taxon>Salmonella</taxon>
    </lineage>
</organism>
<dbReference type="AlphaFoldDB" id="A0A0H3BXI2"/>